<organism evidence="3 4">
    <name type="scientific">Anaeromyces robustus</name>
    <dbReference type="NCBI Taxonomy" id="1754192"/>
    <lineage>
        <taxon>Eukaryota</taxon>
        <taxon>Fungi</taxon>
        <taxon>Fungi incertae sedis</taxon>
        <taxon>Chytridiomycota</taxon>
        <taxon>Chytridiomycota incertae sedis</taxon>
        <taxon>Neocallimastigomycetes</taxon>
        <taxon>Neocallimastigales</taxon>
        <taxon>Neocallimastigaceae</taxon>
        <taxon>Anaeromyces</taxon>
    </lineage>
</organism>
<feature type="region of interest" description="Disordered" evidence="2">
    <location>
        <begin position="49"/>
        <end position="156"/>
    </location>
</feature>
<feature type="compositionally biased region" description="Low complexity" evidence="2">
    <location>
        <begin position="705"/>
        <end position="727"/>
    </location>
</feature>
<feature type="compositionally biased region" description="Low complexity" evidence="2">
    <location>
        <begin position="461"/>
        <end position="488"/>
    </location>
</feature>
<feature type="compositionally biased region" description="Polar residues" evidence="2">
    <location>
        <begin position="1"/>
        <end position="10"/>
    </location>
</feature>
<name>A0A1Y1WPF0_9FUNG</name>
<feature type="compositionally biased region" description="Basic and acidic residues" evidence="2">
    <location>
        <begin position="147"/>
        <end position="156"/>
    </location>
</feature>
<protein>
    <submittedName>
        <fullName evidence="3">Uncharacterized protein</fullName>
    </submittedName>
</protein>
<dbReference type="EMBL" id="MCFG01000376">
    <property type="protein sequence ID" value="ORX75136.1"/>
    <property type="molecule type" value="Genomic_DNA"/>
</dbReference>
<feature type="compositionally biased region" description="Low complexity" evidence="2">
    <location>
        <begin position="432"/>
        <end position="441"/>
    </location>
</feature>
<feature type="coiled-coil region" evidence="1">
    <location>
        <begin position="283"/>
        <end position="317"/>
    </location>
</feature>
<feature type="compositionally biased region" description="Polar residues" evidence="2">
    <location>
        <begin position="83"/>
        <end position="104"/>
    </location>
</feature>
<keyword evidence="1" id="KW-0175">Coiled coil</keyword>
<reference evidence="3 4" key="1">
    <citation type="submission" date="2016-08" db="EMBL/GenBank/DDBJ databases">
        <title>A Parts List for Fungal Cellulosomes Revealed by Comparative Genomics.</title>
        <authorList>
            <consortium name="DOE Joint Genome Institute"/>
            <person name="Haitjema C.H."/>
            <person name="Gilmore S.P."/>
            <person name="Henske J.K."/>
            <person name="Solomon K.V."/>
            <person name="De Groot R."/>
            <person name="Kuo A."/>
            <person name="Mondo S.J."/>
            <person name="Salamov A.A."/>
            <person name="Labutti K."/>
            <person name="Zhao Z."/>
            <person name="Chiniquy J."/>
            <person name="Barry K."/>
            <person name="Brewer H.M."/>
            <person name="Purvine S.O."/>
            <person name="Wright A.T."/>
            <person name="Boxma B."/>
            <person name="Van Alen T."/>
            <person name="Hackstein J.H."/>
            <person name="Baker S.E."/>
            <person name="Grigoriev I.V."/>
            <person name="O'Malley M.A."/>
        </authorList>
    </citation>
    <scope>NUCLEOTIDE SEQUENCE [LARGE SCALE GENOMIC DNA]</scope>
    <source>
        <strain evidence="3 4">S4</strain>
    </source>
</reference>
<evidence type="ECO:0000313" key="3">
    <source>
        <dbReference type="EMBL" id="ORX75136.1"/>
    </source>
</evidence>
<comment type="caution">
    <text evidence="3">The sequence shown here is derived from an EMBL/GenBank/DDBJ whole genome shotgun (WGS) entry which is preliminary data.</text>
</comment>
<keyword evidence="4" id="KW-1185">Reference proteome</keyword>
<feature type="region of interest" description="Disordered" evidence="2">
    <location>
        <begin position="642"/>
        <end position="727"/>
    </location>
</feature>
<dbReference type="STRING" id="1754192.A0A1Y1WPF0"/>
<reference evidence="3 4" key="2">
    <citation type="submission" date="2016-08" db="EMBL/GenBank/DDBJ databases">
        <title>Pervasive Adenine N6-methylation of Active Genes in Fungi.</title>
        <authorList>
            <consortium name="DOE Joint Genome Institute"/>
            <person name="Mondo S.J."/>
            <person name="Dannebaum R.O."/>
            <person name="Kuo R.C."/>
            <person name="Labutti K."/>
            <person name="Haridas S."/>
            <person name="Kuo A."/>
            <person name="Salamov A."/>
            <person name="Ahrendt S.R."/>
            <person name="Lipzen A."/>
            <person name="Sullivan W."/>
            <person name="Andreopoulos W.B."/>
            <person name="Clum A."/>
            <person name="Lindquist E."/>
            <person name="Daum C."/>
            <person name="Ramamoorthy G.K."/>
            <person name="Gryganskyi A."/>
            <person name="Culley D."/>
            <person name="Magnuson J.K."/>
            <person name="James T.Y."/>
            <person name="O'Malley M.A."/>
            <person name="Stajich J.E."/>
            <person name="Spatafora J.W."/>
            <person name="Visel A."/>
            <person name="Grigoriev I.V."/>
        </authorList>
    </citation>
    <scope>NUCLEOTIDE SEQUENCE [LARGE SCALE GENOMIC DNA]</scope>
    <source>
        <strain evidence="3 4">S4</strain>
    </source>
</reference>
<feature type="compositionally biased region" description="Basic and acidic residues" evidence="2">
    <location>
        <begin position="73"/>
        <end position="82"/>
    </location>
</feature>
<feature type="region of interest" description="Disordered" evidence="2">
    <location>
        <begin position="334"/>
        <end position="407"/>
    </location>
</feature>
<proteinExistence type="predicted"/>
<evidence type="ECO:0000313" key="4">
    <source>
        <dbReference type="Proteomes" id="UP000193944"/>
    </source>
</evidence>
<evidence type="ECO:0000256" key="2">
    <source>
        <dbReference type="SAM" id="MobiDB-lite"/>
    </source>
</evidence>
<dbReference type="OrthoDB" id="2153532at2759"/>
<accession>A0A1Y1WPF0</accession>
<gene>
    <name evidence="3" type="ORF">BCR32DRAFT_249799</name>
</gene>
<feature type="region of interest" description="Disordered" evidence="2">
    <location>
        <begin position="432"/>
        <end position="488"/>
    </location>
</feature>
<feature type="compositionally biased region" description="Low complexity" evidence="2">
    <location>
        <begin position="373"/>
        <end position="395"/>
    </location>
</feature>
<sequence length="952" mass="108784">MLPSPSLNGKNNKHYRSSIVLGPPKISFASSKQAIKTKFDDDQSRYIMSTRRVSKQNSDDRSKNMYRNRFQRNIRDRSDSFEHSNLLSPTNGQMHNHSYQNSNDKNWKYGQQKDKSFENEEETGQHSNNSLNGDNRKRNQFQQDKYNNMEEHKRNRERMMKFDKDKYSLRMPNNEMRDRIQNKREDGNRYPFKSPGLASAPVGKMDYHQYNRKDDIPEWMNYSPLDDPKLASNDKKKMDDFQIFKAKMNNRQGISSLSKPSSYNERESFFDEGIKKTSEKNMIDEIDKINNETMEKSRKLRNELNELQNKKEFFDVDPTGKMFNSVDQYFTHSLDNNNNNNKKPEQLPSIFTSNNGYPLDNPESKKSADSAVSGSKFSRFFSSSNDNVPETNINEVPPPPPHIPNFDLQAMQNSMQNPMVSASLLENSTSLLNNTNNINSSMQQTNLPPNLPPPPPGKFTNIPENNISNNSSSSNIDNNNSSNNNNSEESSIINNFISKYSIPPEKIVNRPAPPMPLPPQLPINLQQQMPNSNPMLNGMQPNELPINLANALQQQGLPQNISPINFNNQLPPFNQLPINLGNPMAQLKPVPSEKKIYSEEDILKSMGITKTETEESEKTTEQDKESMNRVMNLLAKSMNAKLTTNDTNKQGINPNETLKSSPPHTMYINSPSGPIPMTSEQVAELQQSQSSQQSKVNIDSRKQSESSIMSNKLSESSKSKKNSFSNNQSTAQILQNLVQHTIDSKLGGNIMNDNNKNEIDDDEIDEIEPSKQMNAKVEPMKNQTPVMEVNNMNINVNNLPFNQGNVNNPNGNTMNQLPMMGFGNNNMYDQFPMNKEEMVPPQFMQQRPPMPMVQGQNFMENSPQPNPNMFLQFNQNLPPQLQFPPQFQNEQQSLLHQGIYPRMMSNMASQPPQQQMLMENLMTRRSIPVSMMLSENIGNNPPQFITVNFLQI</sequence>
<feature type="region of interest" description="Disordered" evidence="2">
    <location>
        <begin position="1"/>
        <end position="23"/>
    </location>
</feature>
<feature type="compositionally biased region" description="Polar residues" evidence="2">
    <location>
        <begin position="642"/>
        <end position="685"/>
    </location>
</feature>
<dbReference type="AlphaFoldDB" id="A0A1Y1WPF0"/>
<evidence type="ECO:0000256" key="1">
    <source>
        <dbReference type="SAM" id="Coils"/>
    </source>
</evidence>
<feature type="compositionally biased region" description="Basic and acidic residues" evidence="2">
    <location>
        <begin position="105"/>
        <end position="118"/>
    </location>
</feature>
<dbReference type="Proteomes" id="UP000193944">
    <property type="component" value="Unassembled WGS sequence"/>
</dbReference>